<reference evidence="3 4" key="1">
    <citation type="journal article" date="2017" name="Nat. Commun.">
        <title>Genome assembly with in vitro proximity ligation data and whole-genome triplication in lettuce.</title>
        <authorList>
            <person name="Reyes-Chin-Wo S."/>
            <person name="Wang Z."/>
            <person name="Yang X."/>
            <person name="Kozik A."/>
            <person name="Arikit S."/>
            <person name="Song C."/>
            <person name="Xia L."/>
            <person name="Froenicke L."/>
            <person name="Lavelle D.O."/>
            <person name="Truco M.J."/>
            <person name="Xia R."/>
            <person name="Zhu S."/>
            <person name="Xu C."/>
            <person name="Xu H."/>
            <person name="Xu X."/>
            <person name="Cox K."/>
            <person name="Korf I."/>
            <person name="Meyers B.C."/>
            <person name="Michelmore R.W."/>
        </authorList>
    </citation>
    <scope>NUCLEOTIDE SEQUENCE [LARGE SCALE GENOMIC DNA]</scope>
    <source>
        <strain evidence="4">cv. Salinas</strain>
        <tissue evidence="3">Seedlings</tissue>
    </source>
</reference>
<evidence type="ECO:0000256" key="1">
    <source>
        <dbReference type="ARBA" id="ARBA00023002"/>
    </source>
</evidence>
<comment type="caution">
    <text evidence="3">The sequence shown here is derived from an EMBL/GenBank/DDBJ whole genome shotgun (WGS) entry which is preliminary data.</text>
</comment>
<keyword evidence="4" id="KW-1185">Reference proteome</keyword>
<dbReference type="Proteomes" id="UP000235145">
    <property type="component" value="Unassembled WGS sequence"/>
</dbReference>
<dbReference type="InterPro" id="IPR002347">
    <property type="entry name" value="SDR_fam"/>
</dbReference>
<dbReference type="PANTHER" id="PTHR43899">
    <property type="entry name" value="RH59310P"/>
    <property type="match status" value="1"/>
</dbReference>
<dbReference type="PANTHER" id="PTHR43899:SF26">
    <property type="entry name" value="ENOYL-(ACYL CARRIER) REDUCTASE"/>
    <property type="match status" value="1"/>
</dbReference>
<evidence type="ECO:0000313" key="3">
    <source>
        <dbReference type="EMBL" id="KAJ0199305.1"/>
    </source>
</evidence>
<dbReference type="GO" id="GO:0045703">
    <property type="term" value="F:ketoreductase activity"/>
    <property type="evidence" value="ECO:0000318"/>
    <property type="project" value="GO_Central"/>
</dbReference>
<proteinExistence type="predicted"/>
<gene>
    <name evidence="3" type="ORF">LSAT_V11C600313700</name>
</gene>
<accession>A0A9R1V6X4</accession>
<dbReference type="InterPro" id="IPR036291">
    <property type="entry name" value="NAD(P)-bd_dom_sf"/>
</dbReference>
<dbReference type="Gene3D" id="3.40.50.720">
    <property type="entry name" value="NAD(P)-binding Rossmann-like Domain"/>
    <property type="match status" value="2"/>
</dbReference>
<dbReference type="Pfam" id="PF00106">
    <property type="entry name" value="adh_short"/>
    <property type="match status" value="2"/>
</dbReference>
<feature type="transmembrane region" description="Helical" evidence="2">
    <location>
        <begin position="164"/>
        <end position="187"/>
    </location>
</feature>
<keyword evidence="1" id="KW-0560">Oxidoreductase</keyword>
<organism evidence="3 4">
    <name type="scientific">Lactuca sativa</name>
    <name type="common">Garden lettuce</name>
    <dbReference type="NCBI Taxonomy" id="4236"/>
    <lineage>
        <taxon>Eukaryota</taxon>
        <taxon>Viridiplantae</taxon>
        <taxon>Streptophyta</taxon>
        <taxon>Embryophyta</taxon>
        <taxon>Tracheophyta</taxon>
        <taxon>Spermatophyta</taxon>
        <taxon>Magnoliopsida</taxon>
        <taxon>eudicotyledons</taxon>
        <taxon>Gunneridae</taxon>
        <taxon>Pentapetalae</taxon>
        <taxon>asterids</taxon>
        <taxon>campanulids</taxon>
        <taxon>Asterales</taxon>
        <taxon>Asteraceae</taxon>
        <taxon>Cichorioideae</taxon>
        <taxon>Cichorieae</taxon>
        <taxon>Lactucinae</taxon>
        <taxon>Lactuca</taxon>
    </lineage>
</organism>
<dbReference type="Gramene" id="rna-gnl|WGS:NBSK|LSAT_6X39120_mrna">
    <property type="protein sequence ID" value="cds-PLY90673.1"/>
    <property type="gene ID" value="gene-LSAT_6X39120"/>
</dbReference>
<sequence length="268" mass="29406">MWGVTYPMARLFHVVEDEVWVNVMKVNVISTRLVTRVVIEERVERKRGVVVNIGSGVAIVVPSLHLYATYAASKLTSKTTDHGLSSPEKLTTSVTPLQKVIYDEQLDVSILVNNVGVTYPTARLLHEVEEEFWMNVMKLSVIGSSLVTRVVIEGIIERKRGVVVNIGSGVAIVVLANCTSLVTRVVIEGIVNKKRDVIVNIGYGVAIVVPSHHLYATNAASKLYKFGKRAVIEGIVERKRGVIVNNGSGVTIVLPSHHLYATYAANKR</sequence>
<dbReference type="InterPro" id="IPR051019">
    <property type="entry name" value="VLCFA-Steroid_DH"/>
</dbReference>
<evidence type="ECO:0000256" key="2">
    <source>
        <dbReference type="SAM" id="Phobius"/>
    </source>
</evidence>
<protein>
    <submittedName>
        <fullName evidence="3">Uncharacterized protein</fullName>
    </submittedName>
</protein>
<keyword evidence="2" id="KW-0472">Membrane</keyword>
<dbReference type="EMBL" id="NBSK02000006">
    <property type="protein sequence ID" value="KAJ0199305.1"/>
    <property type="molecule type" value="Genomic_DNA"/>
</dbReference>
<keyword evidence="2" id="KW-1133">Transmembrane helix</keyword>
<dbReference type="AlphaFoldDB" id="A0A9R1V6X4"/>
<dbReference type="SUPFAM" id="SSF51735">
    <property type="entry name" value="NAD(P)-binding Rossmann-fold domains"/>
    <property type="match status" value="2"/>
</dbReference>
<name>A0A9R1V6X4_LACSA</name>
<evidence type="ECO:0000313" key="4">
    <source>
        <dbReference type="Proteomes" id="UP000235145"/>
    </source>
</evidence>
<dbReference type="GO" id="GO:0005783">
    <property type="term" value="C:endoplasmic reticulum"/>
    <property type="evidence" value="ECO:0000318"/>
    <property type="project" value="GO_Central"/>
</dbReference>
<keyword evidence="2" id="KW-0812">Transmembrane</keyword>